<sequence>MAEHGQGQGHSGTEGKVAADAQRTLVLENNARIEVEVYQIGASDYKVVMRVYDANGAKVHEESKPRKNDPGPASQVLLFGIDEAKRHAGGHVGVPLDNHNQKTPI</sequence>
<keyword evidence="2" id="KW-1185">Reference proteome</keyword>
<dbReference type="EMBL" id="JAAOCA010000032">
    <property type="protein sequence ID" value="MBD1601287.1"/>
    <property type="molecule type" value="Genomic_DNA"/>
</dbReference>
<protein>
    <submittedName>
        <fullName evidence="1">Uncharacterized protein</fullName>
    </submittedName>
</protein>
<reference evidence="1 2" key="1">
    <citation type="journal article" date="2020" name="Insects">
        <title>Bacteria Belonging to Pseudomonas typographi sp. nov. from the Bark Beetle Ips typographus Have Genomic Potential to Aid in the Host Ecology.</title>
        <authorList>
            <person name="Peral-Aranega E."/>
            <person name="Saati-Santamaria Z."/>
            <person name="Kolarik M."/>
            <person name="Rivas R."/>
            <person name="Garcia-Fraile P."/>
        </authorList>
    </citation>
    <scope>NUCLEOTIDE SEQUENCE [LARGE SCALE GENOMIC DNA]</scope>
    <source>
        <strain evidence="1 2">CA3A</strain>
    </source>
</reference>
<gene>
    <name evidence="1" type="ORF">HAQ05_21650</name>
</gene>
<name>A0ABR7Z761_9PSED</name>
<accession>A0ABR7Z761</accession>
<evidence type="ECO:0000313" key="1">
    <source>
        <dbReference type="EMBL" id="MBD1601287.1"/>
    </source>
</evidence>
<dbReference type="RefSeq" id="WP_190424404.1">
    <property type="nucleotide sequence ID" value="NZ_JAAOCA010000032.1"/>
</dbReference>
<organism evidence="1 2">
    <name type="scientific">Pseudomonas typographi</name>
    <dbReference type="NCBI Taxonomy" id="2715964"/>
    <lineage>
        <taxon>Bacteria</taxon>
        <taxon>Pseudomonadati</taxon>
        <taxon>Pseudomonadota</taxon>
        <taxon>Gammaproteobacteria</taxon>
        <taxon>Pseudomonadales</taxon>
        <taxon>Pseudomonadaceae</taxon>
        <taxon>Pseudomonas</taxon>
    </lineage>
</organism>
<comment type="caution">
    <text evidence="1">The sequence shown here is derived from an EMBL/GenBank/DDBJ whole genome shotgun (WGS) entry which is preliminary data.</text>
</comment>
<dbReference type="Proteomes" id="UP000805841">
    <property type="component" value="Unassembled WGS sequence"/>
</dbReference>
<evidence type="ECO:0000313" key="2">
    <source>
        <dbReference type="Proteomes" id="UP000805841"/>
    </source>
</evidence>
<proteinExistence type="predicted"/>